<dbReference type="Pfam" id="PF04851">
    <property type="entry name" value="ResIII"/>
    <property type="match status" value="1"/>
</dbReference>
<dbReference type="GO" id="GO:0016787">
    <property type="term" value="F:hydrolase activity"/>
    <property type="evidence" value="ECO:0007669"/>
    <property type="project" value="InterPro"/>
</dbReference>
<organism evidence="2 3">
    <name type="scientific">Candidatus Nomurabacteria bacterium GW2011_GWA2_40_9</name>
    <dbReference type="NCBI Taxonomy" id="1618734"/>
    <lineage>
        <taxon>Bacteria</taxon>
        <taxon>Candidatus Nomuraibacteriota</taxon>
    </lineage>
</organism>
<dbReference type="AlphaFoldDB" id="A0A0G0TX55"/>
<sequence>MQLKVYQDDAINDLLEKAKKLLNMADGKKLVFKAPTGSGKTIMMAEFIKQLVDDKGVKQPLSFIWAAPKKLHIQSKEKLDDYYEKSRSLECSYFEDLSDKKINENEILFFNWSSVNKKGTNTIVKENEQEFYLSKVLERTREEGRKIILIIDEVHYSAGQMDKTEKSAALQLRKEIEPCLTIEVSATPILAGDYEVSVQTEEVKKEAMIKKSLVLNPNFFNVFKDGKIKTELGEKKLEKDSEEMVINEALNKRKELIKSYQKEGVEVNPLVLIQLPDRKAQREDELKDKVIKILKDKFNISTEKGNNKLAIWLSGEHINKADVEKNSSEVEVLLFKQAIALGWDCPRAQVMALFREWHSPVFSIQTVGRIMRMPEPDRGKYYNEEILNYAYIYTNINDIVIDKDVAPGYVSFLTSKRQADYKDINLLSYYSKRHREKTRLSPRFIEIFLVQAKMDSLKSKIDKTAKKVDIKIISDYKANDIDTLAGSKIVGDKSITVSDSDLQKLFDYFVRNSLRHFYPEDRSVNRVKESIYKFFEKDLKMDYSEKWEEIVRIVLGEDNIQHFVNVLDKAQIEYKNETEIREGELTKLENWNVPEILSFGSDYTEDDKKRVIMKPFYVNYLSGLEKSFADLLDKSGKVEWWFKNGDRDATFFAVPYDGNKTPFYVDFIVKFKDGRVGLFDPHSTHLADFGSKSDGLQRYIKDENKKGKELLGGIVANTDERNYNGRWVYFAEKSAEFKKGEFKNWKDVEF</sequence>
<dbReference type="InterPro" id="IPR006935">
    <property type="entry name" value="Helicase/UvrB_N"/>
</dbReference>
<proteinExistence type="predicted"/>
<evidence type="ECO:0000313" key="3">
    <source>
        <dbReference type="Proteomes" id="UP000034749"/>
    </source>
</evidence>
<gene>
    <name evidence="2" type="ORF">UU24_C0009G0010</name>
</gene>
<feature type="domain" description="Helicase ATP-binding" evidence="1">
    <location>
        <begin position="21"/>
        <end position="206"/>
    </location>
</feature>
<reference evidence="2 3" key="1">
    <citation type="journal article" date="2015" name="Nature">
        <title>rRNA introns, odd ribosomes, and small enigmatic genomes across a large radiation of phyla.</title>
        <authorList>
            <person name="Brown C.T."/>
            <person name="Hug L.A."/>
            <person name="Thomas B.C."/>
            <person name="Sharon I."/>
            <person name="Castelle C.J."/>
            <person name="Singh A."/>
            <person name="Wilkins M.J."/>
            <person name="Williams K.H."/>
            <person name="Banfield J.F."/>
        </authorList>
    </citation>
    <scope>NUCLEOTIDE SEQUENCE [LARGE SCALE GENOMIC DNA]</scope>
</reference>
<dbReference type="EMBL" id="LBZW01000009">
    <property type="protein sequence ID" value="KKR79411.1"/>
    <property type="molecule type" value="Genomic_DNA"/>
</dbReference>
<dbReference type="CDD" id="cd18785">
    <property type="entry name" value="SF2_C"/>
    <property type="match status" value="1"/>
</dbReference>
<dbReference type="InterPro" id="IPR014001">
    <property type="entry name" value="Helicase_ATP-bd"/>
</dbReference>
<protein>
    <submittedName>
        <fullName evidence="2">Type III restriction enzyme, res subunit superfamily</fullName>
    </submittedName>
</protein>
<dbReference type="PROSITE" id="PS51192">
    <property type="entry name" value="HELICASE_ATP_BIND_1"/>
    <property type="match status" value="1"/>
</dbReference>
<accession>A0A0G0TX55</accession>
<evidence type="ECO:0000259" key="1">
    <source>
        <dbReference type="PROSITE" id="PS51192"/>
    </source>
</evidence>
<dbReference type="InterPro" id="IPR027417">
    <property type="entry name" value="P-loop_NTPase"/>
</dbReference>
<dbReference type="Gene3D" id="3.40.50.300">
    <property type="entry name" value="P-loop containing nucleotide triphosphate hydrolases"/>
    <property type="match status" value="2"/>
</dbReference>
<dbReference type="SUPFAM" id="SSF52540">
    <property type="entry name" value="P-loop containing nucleoside triphosphate hydrolases"/>
    <property type="match status" value="1"/>
</dbReference>
<name>A0A0G0TX55_9BACT</name>
<comment type="caution">
    <text evidence="2">The sequence shown here is derived from an EMBL/GenBank/DDBJ whole genome shotgun (WGS) entry which is preliminary data.</text>
</comment>
<dbReference type="Proteomes" id="UP000034749">
    <property type="component" value="Unassembled WGS sequence"/>
</dbReference>
<dbReference type="GO" id="GO:0005524">
    <property type="term" value="F:ATP binding"/>
    <property type="evidence" value="ECO:0007669"/>
    <property type="project" value="InterPro"/>
</dbReference>
<evidence type="ECO:0000313" key="2">
    <source>
        <dbReference type="EMBL" id="KKR79411.1"/>
    </source>
</evidence>
<dbReference type="GO" id="GO:0003677">
    <property type="term" value="F:DNA binding"/>
    <property type="evidence" value="ECO:0007669"/>
    <property type="project" value="InterPro"/>
</dbReference>